<comment type="similarity">
    <text evidence="1">Belongs to the glycosyl hydrolase 39 family.</text>
</comment>
<organism evidence="5 6">
    <name type="scientific">Neofusicoccum ribis</name>
    <dbReference type="NCBI Taxonomy" id="45134"/>
    <lineage>
        <taxon>Eukaryota</taxon>
        <taxon>Fungi</taxon>
        <taxon>Dikarya</taxon>
        <taxon>Ascomycota</taxon>
        <taxon>Pezizomycotina</taxon>
        <taxon>Dothideomycetes</taxon>
        <taxon>Dothideomycetes incertae sedis</taxon>
        <taxon>Botryosphaeriales</taxon>
        <taxon>Botryosphaeriaceae</taxon>
        <taxon>Neofusicoccum</taxon>
    </lineage>
</organism>
<dbReference type="PANTHER" id="PTHR12631">
    <property type="entry name" value="ALPHA-L-IDURONIDASE"/>
    <property type="match status" value="1"/>
</dbReference>
<dbReference type="InterPro" id="IPR000514">
    <property type="entry name" value="Glyco_hydro_39"/>
</dbReference>
<dbReference type="InterPro" id="IPR051923">
    <property type="entry name" value="Glycosyl_Hydrolase_39"/>
</dbReference>
<protein>
    <recommendedName>
        <fullName evidence="4">Glycosyl hydrolases family 39 N-terminal catalytic domain-containing protein</fullName>
    </recommendedName>
</protein>
<evidence type="ECO:0000256" key="1">
    <source>
        <dbReference type="ARBA" id="ARBA00008875"/>
    </source>
</evidence>
<evidence type="ECO:0000259" key="4">
    <source>
        <dbReference type="Pfam" id="PF01229"/>
    </source>
</evidence>
<dbReference type="Pfam" id="PF01229">
    <property type="entry name" value="Glyco_hydro_39"/>
    <property type="match status" value="1"/>
</dbReference>
<keyword evidence="2" id="KW-0378">Hydrolase</keyword>
<name>A0ABR3SC69_9PEZI</name>
<dbReference type="InterPro" id="IPR049166">
    <property type="entry name" value="GH39_cat"/>
</dbReference>
<gene>
    <name evidence="5" type="ORF">SLS56_011250</name>
</gene>
<dbReference type="SUPFAM" id="SSF51445">
    <property type="entry name" value="(Trans)glycosidases"/>
    <property type="match status" value="1"/>
</dbReference>
<evidence type="ECO:0000313" key="6">
    <source>
        <dbReference type="Proteomes" id="UP001521116"/>
    </source>
</evidence>
<evidence type="ECO:0000256" key="3">
    <source>
        <dbReference type="ARBA" id="ARBA00023295"/>
    </source>
</evidence>
<sequence>MLWETNTGNGAKPVCGLAVGNPRQQHQLQIMQPRTIRWLILLVQPWLLTAFAHKIVHVSVNTTKRLGPLTAINRFFGCDEPNFAYYPDGHALLSELGSLGPAQTYFRTHNLLTTGNGSTVGVPALKWGSTNAYTEDADGNPVYNWTIVDRIFDSFLSASVKPYVQVGFMPLALSSHPHPYFFNFTPTSPYDVIYTGWSSTPTSYEKWEELVYQWTKHNVEKYGQAEVESWYWEVWNWNGTRAEFLVLHDHAIAGVRRALPTARVGGCEVAGGAADGYLAAFLDHSLRGQNHATGAAGTPLDFVSFHTKGAPLWINTTGTDGYVQMNLSTQLRQIDDAFGVVAGYPELRETPIIMGEFDPDGCAACQTPQYGYRNGLLYPSYTVATFVRALDLADRRGVNLQGALTWAFEYEETELFDETTYFDGFRVLATQGVDKPVLNAHRMLGMMTGERVEAGSDGQVLLDDVLGGGIGGQTDVGVLASGDEERVYILVWHYHDNDTSFEDAQIELNIQGLASRTSANLGHFCVDEEHSDSYAAWLAMGSPMEPTEEEYGRLIAAGKLAMLEPSSKIVTDVIGSSNISFSLPIRALSLIVVPFSV</sequence>
<accession>A0ABR3SC69</accession>
<keyword evidence="6" id="KW-1185">Reference proteome</keyword>
<dbReference type="EMBL" id="JAJVDC020000251">
    <property type="protein sequence ID" value="KAL1616858.1"/>
    <property type="molecule type" value="Genomic_DNA"/>
</dbReference>
<dbReference type="PANTHER" id="PTHR12631:SF8">
    <property type="entry name" value="ALPHA-L-IDURONIDASE"/>
    <property type="match status" value="1"/>
</dbReference>
<dbReference type="Gene3D" id="2.60.40.1500">
    <property type="entry name" value="Glycosyl hydrolase domain, family 39"/>
    <property type="match status" value="1"/>
</dbReference>
<comment type="caution">
    <text evidence="5">The sequence shown here is derived from an EMBL/GenBank/DDBJ whole genome shotgun (WGS) entry which is preliminary data.</text>
</comment>
<dbReference type="SUPFAM" id="SSF51011">
    <property type="entry name" value="Glycosyl hydrolase domain"/>
    <property type="match status" value="1"/>
</dbReference>
<dbReference type="Proteomes" id="UP001521116">
    <property type="component" value="Unassembled WGS sequence"/>
</dbReference>
<dbReference type="Gene3D" id="3.20.20.80">
    <property type="entry name" value="Glycosidases"/>
    <property type="match status" value="1"/>
</dbReference>
<dbReference type="PRINTS" id="PR00745">
    <property type="entry name" value="GLHYDRLASE39"/>
</dbReference>
<evidence type="ECO:0000313" key="5">
    <source>
        <dbReference type="EMBL" id="KAL1616858.1"/>
    </source>
</evidence>
<proteinExistence type="inferred from homology"/>
<keyword evidence="3" id="KW-0326">Glycosidase</keyword>
<evidence type="ECO:0000256" key="2">
    <source>
        <dbReference type="ARBA" id="ARBA00022801"/>
    </source>
</evidence>
<reference evidence="5 6" key="1">
    <citation type="submission" date="2024-02" db="EMBL/GenBank/DDBJ databases">
        <title>De novo assembly and annotation of 12 fungi associated with fruit tree decline syndrome in Ontario, Canada.</title>
        <authorList>
            <person name="Sulman M."/>
            <person name="Ellouze W."/>
            <person name="Ilyukhin E."/>
        </authorList>
    </citation>
    <scope>NUCLEOTIDE SEQUENCE [LARGE SCALE GENOMIC DNA]</scope>
    <source>
        <strain evidence="5 6">M1-105</strain>
    </source>
</reference>
<feature type="domain" description="Glycosyl hydrolases family 39 N-terminal catalytic" evidence="4">
    <location>
        <begin position="131"/>
        <end position="559"/>
    </location>
</feature>
<dbReference type="InterPro" id="IPR017853">
    <property type="entry name" value="GH"/>
</dbReference>